<comment type="caution">
    <text evidence="8">The sequence shown here is derived from an EMBL/GenBank/DDBJ whole genome shotgun (WGS) entry which is preliminary data.</text>
</comment>
<feature type="domain" description="Flagellar hook-associated protein 1 D2-like" evidence="7">
    <location>
        <begin position="225"/>
        <end position="296"/>
    </location>
</feature>
<dbReference type="Proteomes" id="UP001606099">
    <property type="component" value="Unassembled WGS sequence"/>
</dbReference>
<evidence type="ECO:0000313" key="9">
    <source>
        <dbReference type="Proteomes" id="UP001606099"/>
    </source>
</evidence>
<evidence type="ECO:0000256" key="1">
    <source>
        <dbReference type="ARBA" id="ARBA00004365"/>
    </source>
</evidence>
<dbReference type="Pfam" id="PF21158">
    <property type="entry name" value="flgK_1st_1"/>
    <property type="match status" value="1"/>
</dbReference>
<dbReference type="InterPro" id="IPR049119">
    <property type="entry name" value="FlgK_D2-like"/>
</dbReference>
<evidence type="ECO:0000313" key="8">
    <source>
        <dbReference type="EMBL" id="MFG6448143.1"/>
    </source>
</evidence>
<dbReference type="RefSeq" id="WP_394460142.1">
    <property type="nucleotide sequence ID" value="NZ_JBIGHZ010000003.1"/>
</dbReference>
<keyword evidence="8" id="KW-0282">Flagellum</keyword>
<dbReference type="PANTHER" id="PTHR42792">
    <property type="entry name" value="FLAGELLIN"/>
    <property type="match status" value="1"/>
</dbReference>
<dbReference type="NCBIfam" id="TIGR02550">
    <property type="entry name" value="flagell_flgL"/>
    <property type="match status" value="1"/>
</dbReference>
<evidence type="ECO:0000256" key="2">
    <source>
        <dbReference type="ARBA" id="ARBA00004613"/>
    </source>
</evidence>
<keyword evidence="8" id="KW-0969">Cilium</keyword>
<name>A0ABW7FV17_9BURK</name>
<gene>
    <name evidence="8" type="primary">flgL</name>
    <name evidence="8" type="ORF">ACG0Z6_07775</name>
</gene>
<dbReference type="SUPFAM" id="SSF64518">
    <property type="entry name" value="Phase 1 flagellin"/>
    <property type="match status" value="1"/>
</dbReference>
<comment type="subcellular location">
    <subcellularLocation>
        <location evidence="1">Bacterial flagellum</location>
    </subcellularLocation>
    <subcellularLocation>
        <location evidence="2">Secreted</location>
    </subcellularLocation>
</comment>
<evidence type="ECO:0000256" key="4">
    <source>
        <dbReference type="ARBA" id="ARBA00023143"/>
    </source>
</evidence>
<sequence length="417" mass="44638">MRLSTSNQFDAAIALLQSRQQRLQETQQRLTSGKRIEQASDDPTAAARAERAQTTIGQADASQRALDASRNAMTLGEAALGDAAELLQQVRETLVAAGNASYTDAERKGLADKIKGLRDQVFAISNRNDGAGTYLFGGQGTDGPPFLSLPRHDASGAPMPDGGVRYVGTPGTISTGNLENYPLSVDGRSVFEQTRTGNGSFVTAPEPNLIDPNIAQGGWIDSGRLIDPSKLTGHDYRIDISGSAPTQTYAITDLTSGTPVALTDNTFKPGMTLSFDGMAMTIAGAPRDGESYSVRPSSNELRLFEVLDSAIDGLRTPQRTGAQVAQANHIALRDLDAAMGGVQNMRAQLGEQLNALDGAETRLSTLKFYSQSEKSAAEDLDMTQGISDFQNQQNGYDVALKTYAMVQRMTLFQYLNN</sequence>
<keyword evidence="8" id="KW-0966">Cell projection</keyword>
<dbReference type="PANTHER" id="PTHR42792:SF1">
    <property type="entry name" value="FLAGELLAR HOOK-ASSOCIATED PROTEIN 3"/>
    <property type="match status" value="1"/>
</dbReference>
<protein>
    <submittedName>
        <fullName evidence="8">Flagellar hook-associated protein FlgL</fullName>
    </submittedName>
</protein>
<dbReference type="InterPro" id="IPR001029">
    <property type="entry name" value="Flagellin_N"/>
</dbReference>
<proteinExistence type="inferred from homology"/>
<reference evidence="8 9" key="1">
    <citation type="submission" date="2024-08" db="EMBL/GenBank/DDBJ databases">
        <authorList>
            <person name="Lu H."/>
        </authorList>
    </citation>
    <scope>NUCLEOTIDE SEQUENCE [LARGE SCALE GENOMIC DNA]</scope>
    <source>
        <strain evidence="8 9">BYS180W</strain>
    </source>
</reference>
<evidence type="ECO:0000256" key="3">
    <source>
        <dbReference type="ARBA" id="ARBA00005709"/>
    </source>
</evidence>
<evidence type="ECO:0000259" key="7">
    <source>
        <dbReference type="Pfam" id="PF21158"/>
    </source>
</evidence>
<keyword evidence="9" id="KW-1185">Reference proteome</keyword>
<feature type="domain" description="Flagellin N-terminal" evidence="6">
    <location>
        <begin position="11"/>
        <end position="140"/>
    </location>
</feature>
<comment type="similarity">
    <text evidence="3">Belongs to the bacterial flagellin family.</text>
</comment>
<organism evidence="8 9">
    <name type="scientific">Roseateles rivi</name>
    <dbReference type="NCBI Taxonomy" id="3299028"/>
    <lineage>
        <taxon>Bacteria</taxon>
        <taxon>Pseudomonadati</taxon>
        <taxon>Pseudomonadota</taxon>
        <taxon>Betaproteobacteria</taxon>
        <taxon>Burkholderiales</taxon>
        <taxon>Sphaerotilaceae</taxon>
        <taxon>Roseateles</taxon>
    </lineage>
</organism>
<evidence type="ECO:0000259" key="6">
    <source>
        <dbReference type="Pfam" id="PF00669"/>
    </source>
</evidence>
<evidence type="ECO:0000256" key="5">
    <source>
        <dbReference type="SAM" id="MobiDB-lite"/>
    </source>
</evidence>
<accession>A0ABW7FV17</accession>
<keyword evidence="4" id="KW-0975">Bacterial flagellum</keyword>
<feature type="region of interest" description="Disordered" evidence="5">
    <location>
        <begin position="26"/>
        <end position="61"/>
    </location>
</feature>
<dbReference type="Gene3D" id="1.20.1330.10">
    <property type="entry name" value="f41 fragment of flagellin, N-terminal domain"/>
    <property type="match status" value="2"/>
</dbReference>
<dbReference type="InterPro" id="IPR001492">
    <property type="entry name" value="Flagellin"/>
</dbReference>
<dbReference type="InterPro" id="IPR013384">
    <property type="entry name" value="Flagell_FlgL"/>
</dbReference>
<dbReference type="Pfam" id="PF00669">
    <property type="entry name" value="Flagellin_N"/>
    <property type="match status" value="1"/>
</dbReference>
<dbReference type="EMBL" id="JBIGHZ010000003">
    <property type="protein sequence ID" value="MFG6448143.1"/>
    <property type="molecule type" value="Genomic_DNA"/>
</dbReference>